<proteinExistence type="predicted"/>
<dbReference type="Proteomes" id="UP000694388">
    <property type="component" value="Unplaced"/>
</dbReference>
<evidence type="ECO:0000256" key="4">
    <source>
        <dbReference type="ARBA" id="ARBA00022989"/>
    </source>
</evidence>
<dbReference type="InterPro" id="IPR000175">
    <property type="entry name" value="Na/ntran_symport"/>
</dbReference>
<dbReference type="GO" id="GO:0005332">
    <property type="term" value="F:gamma-aminobutyric acid:sodium:chloride symporter activity"/>
    <property type="evidence" value="ECO:0007669"/>
    <property type="project" value="TreeGrafter"/>
</dbReference>
<dbReference type="Ensembl" id="ENSEBUT00000001225.1">
    <property type="protein sequence ID" value="ENSEBUP00000000913.1"/>
    <property type="gene ID" value="ENSEBUG00000000863.1"/>
</dbReference>
<feature type="binding site" evidence="6">
    <location>
        <position position="143"/>
    </location>
    <ligand>
        <name>Na(+)</name>
        <dbReference type="ChEBI" id="CHEBI:29101"/>
        <label>1</label>
    </ligand>
</feature>
<evidence type="ECO:0000256" key="6">
    <source>
        <dbReference type="PIRSR" id="PIRSR600175-1"/>
    </source>
</evidence>
<protein>
    <submittedName>
        <fullName evidence="8">Uncharacterized protein</fullName>
    </submittedName>
</protein>
<keyword evidence="3 7" id="KW-0812">Transmembrane</keyword>
<dbReference type="PANTHER" id="PTHR11616:SF325">
    <property type="entry name" value="TRANSPORTER"/>
    <property type="match status" value="1"/>
</dbReference>
<keyword evidence="6" id="KW-0479">Metal-binding</keyword>
<evidence type="ECO:0000256" key="2">
    <source>
        <dbReference type="ARBA" id="ARBA00022448"/>
    </source>
</evidence>
<evidence type="ECO:0000313" key="8">
    <source>
        <dbReference type="Ensembl" id="ENSEBUP00000000913.1"/>
    </source>
</evidence>
<feature type="transmembrane region" description="Helical" evidence="7">
    <location>
        <begin position="117"/>
        <end position="145"/>
    </location>
</feature>
<feature type="binding site" evidence="6">
    <location>
        <position position="146"/>
    </location>
    <ligand>
        <name>Na(+)</name>
        <dbReference type="ChEBI" id="CHEBI:29101"/>
        <label>1</label>
    </ligand>
</feature>
<evidence type="ECO:0000256" key="1">
    <source>
        <dbReference type="ARBA" id="ARBA00004141"/>
    </source>
</evidence>
<dbReference type="InterPro" id="IPR037272">
    <property type="entry name" value="SNS_sf"/>
</dbReference>
<keyword evidence="4 7" id="KW-1133">Transmembrane helix</keyword>
<evidence type="ECO:0000256" key="7">
    <source>
        <dbReference type="SAM" id="Phobius"/>
    </source>
</evidence>
<evidence type="ECO:0000256" key="5">
    <source>
        <dbReference type="ARBA" id="ARBA00023136"/>
    </source>
</evidence>
<keyword evidence="2" id="KW-0813">Transport</keyword>
<dbReference type="AlphaFoldDB" id="A0A8C4PW62"/>
<dbReference type="PRINTS" id="PR00176">
    <property type="entry name" value="NANEUSMPORT"/>
</dbReference>
<accession>A0A8C4PW62</accession>
<dbReference type="GeneTree" id="ENSGT00940000155869"/>
<evidence type="ECO:0000313" key="9">
    <source>
        <dbReference type="Proteomes" id="UP000694388"/>
    </source>
</evidence>
<dbReference type="PANTHER" id="PTHR11616">
    <property type="entry name" value="SODIUM/CHLORIDE DEPENDENT TRANSPORTER"/>
    <property type="match status" value="1"/>
</dbReference>
<keyword evidence="5 7" id="KW-0472">Membrane</keyword>
<evidence type="ECO:0000256" key="3">
    <source>
        <dbReference type="ARBA" id="ARBA00022692"/>
    </source>
</evidence>
<feature type="binding site" evidence="6">
    <location>
        <position position="46"/>
    </location>
    <ligand>
        <name>Na(+)</name>
        <dbReference type="ChEBI" id="CHEBI:29101"/>
        <label>1</label>
    </ligand>
</feature>
<feature type="binding site" evidence="6">
    <location>
        <position position="147"/>
    </location>
    <ligand>
        <name>Na(+)</name>
        <dbReference type="ChEBI" id="CHEBI:29101"/>
        <label>1</label>
    </ligand>
</feature>
<keyword evidence="9" id="KW-1185">Reference proteome</keyword>
<dbReference type="GO" id="GO:0046872">
    <property type="term" value="F:metal ion binding"/>
    <property type="evidence" value="ECO:0007669"/>
    <property type="project" value="UniProtKB-KW"/>
</dbReference>
<name>A0A8C4PW62_EPTBU</name>
<reference evidence="8" key="1">
    <citation type="submission" date="2025-08" db="UniProtKB">
        <authorList>
            <consortium name="Ensembl"/>
        </authorList>
    </citation>
    <scope>IDENTIFICATION</scope>
</reference>
<reference evidence="8" key="2">
    <citation type="submission" date="2025-09" db="UniProtKB">
        <authorList>
            <consortium name="Ensembl"/>
        </authorList>
    </citation>
    <scope>IDENTIFICATION</scope>
</reference>
<feature type="binding site" evidence="6">
    <location>
        <position position="78"/>
    </location>
    <ligand>
        <name>Na(+)</name>
        <dbReference type="ChEBI" id="CHEBI:29101"/>
        <label>1</label>
    </ligand>
</feature>
<feature type="transmembrane region" description="Helical" evidence="7">
    <location>
        <begin position="72"/>
        <end position="97"/>
    </location>
</feature>
<dbReference type="GO" id="GO:0005886">
    <property type="term" value="C:plasma membrane"/>
    <property type="evidence" value="ECO:0007669"/>
    <property type="project" value="TreeGrafter"/>
</dbReference>
<dbReference type="Pfam" id="PF00209">
    <property type="entry name" value="SNF"/>
    <property type="match status" value="1"/>
</dbReference>
<sequence>MLFVLFVRSVTLPGASVGIMYYLRPDWSKLGHPRIWMDASTQIFYSYALGFAALGTLGSYNSFHTNCYRHSITLAIINSSTSFFGGFLVFSVLGFMAQEQGVHISEVATSGPGLAFIAYPKAVALMPLAPLWAALFFLMLILLGLDSQVTYIGFFLSFLIGDFNNKISCLSSCNVFHFQRIASVPASLAIHSGKLVGTANSHLSSGLPGSLPQKPALSDAQILSSIQLSYPSSHSWYAESCGETVAFKKKNLHSPPGSANPTESNLRSFHNPQQVCVYSQENQKTTYIQSQE</sequence>
<feature type="transmembrane region" description="Helical" evidence="7">
    <location>
        <begin position="42"/>
        <end position="60"/>
    </location>
</feature>
<organism evidence="8 9">
    <name type="scientific">Eptatretus burgeri</name>
    <name type="common">Inshore hagfish</name>
    <dbReference type="NCBI Taxonomy" id="7764"/>
    <lineage>
        <taxon>Eukaryota</taxon>
        <taxon>Metazoa</taxon>
        <taxon>Chordata</taxon>
        <taxon>Craniata</taxon>
        <taxon>Vertebrata</taxon>
        <taxon>Cyclostomata</taxon>
        <taxon>Myxini</taxon>
        <taxon>Myxiniformes</taxon>
        <taxon>Myxinidae</taxon>
        <taxon>Eptatretinae</taxon>
        <taxon>Eptatretus</taxon>
    </lineage>
</organism>
<dbReference type="SUPFAM" id="SSF161070">
    <property type="entry name" value="SNF-like"/>
    <property type="match status" value="1"/>
</dbReference>
<comment type="subcellular location">
    <subcellularLocation>
        <location evidence="1">Membrane</location>
        <topology evidence="1">Multi-pass membrane protein</topology>
    </subcellularLocation>
</comment>
<dbReference type="PROSITE" id="PS50267">
    <property type="entry name" value="NA_NEUROTRAN_SYMP_3"/>
    <property type="match status" value="1"/>
</dbReference>
<keyword evidence="6" id="KW-0915">Sodium</keyword>